<dbReference type="EMBL" id="JAVDKS010000003">
    <property type="protein sequence ID" value="MDQ2256052.1"/>
    <property type="molecule type" value="Genomic_DNA"/>
</dbReference>
<keyword evidence="3" id="KW-1185">Reference proteome</keyword>
<organism evidence="2 3">
    <name type="scientific">Enterobacter soli</name>
    <dbReference type="NCBI Taxonomy" id="885040"/>
    <lineage>
        <taxon>Bacteria</taxon>
        <taxon>Pseudomonadati</taxon>
        <taxon>Pseudomonadota</taxon>
        <taxon>Gammaproteobacteria</taxon>
        <taxon>Enterobacterales</taxon>
        <taxon>Enterobacteriaceae</taxon>
        <taxon>Enterobacter</taxon>
    </lineage>
</organism>
<accession>A0AAW8H4S4</accession>
<keyword evidence="1" id="KW-0472">Membrane</keyword>
<sequence length="137" mass="16118">MSKSTAELVIERFYASLDQEVETSLTPEQKRGIEQALIHTNLATRHRFDFRHSFPFLHRRYFVVFLFGRDLRKVSRESTLVGRIFTTLIITLAVLFCLLSVMLALYMLKSALGIDVFTNFHVGIWTWFMDLHDKMTR</sequence>
<name>A0AAW8H4S4_9ENTR</name>
<gene>
    <name evidence="2" type="ORF">RBJ67_07825</name>
</gene>
<dbReference type="RefSeq" id="WP_217188280.1">
    <property type="nucleotide sequence ID" value="NZ_CP143717.1"/>
</dbReference>
<proteinExistence type="predicted"/>
<evidence type="ECO:0008006" key="4">
    <source>
        <dbReference type="Google" id="ProtNLM"/>
    </source>
</evidence>
<comment type="caution">
    <text evidence="2">The sequence shown here is derived from an EMBL/GenBank/DDBJ whole genome shotgun (WGS) entry which is preliminary data.</text>
</comment>
<keyword evidence="1" id="KW-0812">Transmembrane</keyword>
<keyword evidence="1" id="KW-1133">Transmembrane helix</keyword>
<feature type="transmembrane region" description="Helical" evidence="1">
    <location>
        <begin position="80"/>
        <end position="105"/>
    </location>
</feature>
<protein>
    <recommendedName>
        <fullName evidence="4">3-phosphoshikimate 1-carboxyvinyltransferase</fullName>
    </recommendedName>
</protein>
<evidence type="ECO:0000313" key="2">
    <source>
        <dbReference type="EMBL" id="MDQ2256052.1"/>
    </source>
</evidence>
<dbReference type="Proteomes" id="UP001225042">
    <property type="component" value="Unassembled WGS sequence"/>
</dbReference>
<feature type="transmembrane region" description="Helical" evidence="1">
    <location>
        <begin position="111"/>
        <end position="128"/>
    </location>
</feature>
<reference evidence="2 3" key="1">
    <citation type="submission" date="2023-08" db="EMBL/GenBank/DDBJ databases">
        <authorList>
            <person name="Dale J."/>
        </authorList>
    </citation>
    <scope>NUCLEOTIDE SEQUENCE [LARGE SCALE GENOMIC DNA]</scope>
    <source>
        <strain evidence="2 3">2023EL-00788</strain>
    </source>
</reference>
<evidence type="ECO:0000256" key="1">
    <source>
        <dbReference type="SAM" id="Phobius"/>
    </source>
</evidence>
<dbReference type="AlphaFoldDB" id="A0AAW8H4S4"/>
<evidence type="ECO:0000313" key="3">
    <source>
        <dbReference type="Proteomes" id="UP001225042"/>
    </source>
</evidence>